<dbReference type="GO" id="GO:0016491">
    <property type="term" value="F:oxidoreductase activity"/>
    <property type="evidence" value="ECO:0007669"/>
    <property type="project" value="UniProtKB-KW"/>
</dbReference>
<dbReference type="InterPro" id="IPR025337">
    <property type="entry name" value="Questin_oxidase-like"/>
</dbReference>
<accession>A0A1Y1Y3M2</accession>
<evidence type="ECO:0008006" key="4">
    <source>
        <dbReference type="Google" id="ProtNLM"/>
    </source>
</evidence>
<dbReference type="PANTHER" id="PTHR35870">
    <property type="entry name" value="PROTEIN, PUTATIVE (AFU_ORTHOLOGUE AFUA_5G03330)-RELATED"/>
    <property type="match status" value="1"/>
</dbReference>
<reference evidence="2 3" key="1">
    <citation type="submission" date="2016-07" db="EMBL/GenBank/DDBJ databases">
        <title>Pervasive Adenine N6-methylation of Active Genes in Fungi.</title>
        <authorList>
            <consortium name="DOE Joint Genome Institute"/>
            <person name="Mondo S.J."/>
            <person name="Dannebaum R.O."/>
            <person name="Kuo R.C."/>
            <person name="Labutti K."/>
            <person name="Haridas S."/>
            <person name="Kuo A."/>
            <person name="Salamov A."/>
            <person name="Ahrendt S.R."/>
            <person name="Lipzen A."/>
            <person name="Sullivan W."/>
            <person name="Andreopoulos W.B."/>
            <person name="Clum A."/>
            <person name="Lindquist E."/>
            <person name="Daum C."/>
            <person name="Ramamoorthy G.K."/>
            <person name="Gryganskyi A."/>
            <person name="Culley D."/>
            <person name="Magnuson J.K."/>
            <person name="James T.Y."/>
            <person name="O'Malley M.A."/>
            <person name="Stajich J.E."/>
            <person name="Spatafora J.W."/>
            <person name="Visel A."/>
            <person name="Grigoriev I.V."/>
        </authorList>
    </citation>
    <scope>NUCLEOTIDE SEQUENCE [LARGE SCALE GENOMIC DNA]</scope>
    <source>
        <strain evidence="2 3">CBS 931.73</strain>
    </source>
</reference>
<proteinExistence type="predicted"/>
<name>A0A1Y1Y3M2_9FUNG</name>
<dbReference type="InParanoid" id="A0A1Y1Y3M2"/>
<evidence type="ECO:0000313" key="3">
    <source>
        <dbReference type="Proteomes" id="UP000193498"/>
    </source>
</evidence>
<dbReference type="PANTHER" id="PTHR35870:SF1">
    <property type="entry name" value="PROTEIN, PUTATIVE (AFU_ORTHOLOGUE AFUA_5G03330)-RELATED"/>
    <property type="match status" value="1"/>
</dbReference>
<comment type="caution">
    <text evidence="2">The sequence shown here is derived from an EMBL/GenBank/DDBJ whole genome shotgun (WGS) entry which is preliminary data.</text>
</comment>
<dbReference type="Proteomes" id="UP000193498">
    <property type="component" value="Unassembled WGS sequence"/>
</dbReference>
<dbReference type="Pfam" id="PF14027">
    <property type="entry name" value="Questin_oxidase"/>
    <property type="match status" value="1"/>
</dbReference>
<organism evidence="2 3">
    <name type="scientific">Basidiobolus meristosporus CBS 931.73</name>
    <dbReference type="NCBI Taxonomy" id="1314790"/>
    <lineage>
        <taxon>Eukaryota</taxon>
        <taxon>Fungi</taxon>
        <taxon>Fungi incertae sedis</taxon>
        <taxon>Zoopagomycota</taxon>
        <taxon>Entomophthoromycotina</taxon>
        <taxon>Basidiobolomycetes</taxon>
        <taxon>Basidiobolales</taxon>
        <taxon>Basidiobolaceae</taxon>
        <taxon>Basidiobolus</taxon>
    </lineage>
</organism>
<keyword evidence="3" id="KW-1185">Reference proteome</keyword>
<keyword evidence="1" id="KW-0560">Oxidoreductase</keyword>
<gene>
    <name evidence="2" type="ORF">K493DRAFT_316472</name>
</gene>
<sequence>MITCHNPSLSQDSPNSLVNISSRDVCDKDTLFKLLDEHHRRFHVEYGGYLANHVTHNLFSLYALGATSECLISHFNQTAQNLERFPPSKINITEENWRFFLGQKKYYTDYVKFFDGRVHAFGLVETVRKYGSVLIPGLLGNSLHPLVHLGFGVEFEHPSVTSEGLAYAAMTYLSYGEIVDEASAPSMGNLACQQILEMIRTDKRFDGPFEGQFQAKVKILVRSKADLLRSYVDAWITYAAGIDTERKTREVVKAATQIYASECHKGRSNIFLGHILTSSYAVKSLLPHLSSVDRTRLLRLYWLAVIAHYIILGRPHVLNSAAEMAGVEPSRSWPAIIHEVLSNLDEKVPNMVRTLMWAEEVDGFQDGLYRRTAEITVNIDKEYEWGVDGIGWWTVK</sequence>
<dbReference type="AlphaFoldDB" id="A0A1Y1Y3M2"/>
<dbReference type="OrthoDB" id="10004862at2759"/>
<evidence type="ECO:0000256" key="1">
    <source>
        <dbReference type="ARBA" id="ARBA00023002"/>
    </source>
</evidence>
<protein>
    <recommendedName>
        <fullName evidence="4">DUF4243 domain-containing protein</fullName>
    </recommendedName>
</protein>
<dbReference type="EMBL" id="MCFE01000266">
    <property type="protein sequence ID" value="ORX92632.1"/>
    <property type="molecule type" value="Genomic_DNA"/>
</dbReference>
<dbReference type="STRING" id="1314790.A0A1Y1Y3M2"/>
<evidence type="ECO:0000313" key="2">
    <source>
        <dbReference type="EMBL" id="ORX92632.1"/>
    </source>
</evidence>